<organism evidence="2 3">
    <name type="scientific">Paractinoplanes durhamensis</name>
    <dbReference type="NCBI Taxonomy" id="113563"/>
    <lineage>
        <taxon>Bacteria</taxon>
        <taxon>Bacillati</taxon>
        <taxon>Actinomycetota</taxon>
        <taxon>Actinomycetes</taxon>
        <taxon>Micromonosporales</taxon>
        <taxon>Micromonosporaceae</taxon>
        <taxon>Paractinoplanes</taxon>
    </lineage>
</organism>
<keyword evidence="3" id="KW-1185">Reference proteome</keyword>
<dbReference type="Pfam" id="PF00144">
    <property type="entry name" value="Beta-lactamase"/>
    <property type="match status" value="1"/>
</dbReference>
<evidence type="ECO:0000313" key="2">
    <source>
        <dbReference type="EMBL" id="GID99556.1"/>
    </source>
</evidence>
<dbReference type="InterPro" id="IPR001466">
    <property type="entry name" value="Beta-lactam-related"/>
</dbReference>
<sequence length="414" mass="44527">MVKVAVAPELIHGDVDEGYGPVADAFRRNFAERGEIGAACTVYRGGRKVVDLWGGYRDGVKRLPWQADTVVVMYSTTKGVSSLALALAHSRGLLDYDERVAAYWPEFGWRGKGGITVRQLLSHQAGLPIVDVPLTVADLGDLDFMAAALAIQRPLWAAGTRHGYHTITLGWYESELLRRVDPGGRSIGRYFADEIAGPLGLSFYIGLPDDFDMARRATIHGRGNLQMMMHLRDYPTSTLLAMMKPGSPVRRSLSNPPELVVDTAFNTDEMLRVEIPAGNGIGEPRAVAAAYDAALTGKLGITAGTLEALVQPARAPSGGTVDEMLRTPISFSLGYLKPTPDAPFGSAANSAFGTPGNGGSFGFADPDTGIGYCYAPNRLGFGLLDRREIALRDALYRDVLGERSQRPGNGDFGH</sequence>
<reference evidence="2 3" key="1">
    <citation type="submission" date="2021-01" db="EMBL/GenBank/DDBJ databases">
        <title>Whole genome shotgun sequence of Actinoplanes durhamensis NBRC 14914.</title>
        <authorList>
            <person name="Komaki H."/>
            <person name="Tamura T."/>
        </authorList>
    </citation>
    <scope>NUCLEOTIDE SEQUENCE [LARGE SCALE GENOMIC DNA]</scope>
    <source>
        <strain evidence="2 3">NBRC 14914</strain>
    </source>
</reference>
<dbReference type="Gene3D" id="3.40.710.10">
    <property type="entry name" value="DD-peptidase/beta-lactamase superfamily"/>
    <property type="match status" value="1"/>
</dbReference>
<evidence type="ECO:0000313" key="3">
    <source>
        <dbReference type="Proteomes" id="UP000637628"/>
    </source>
</evidence>
<dbReference type="EMBL" id="BOML01000006">
    <property type="protein sequence ID" value="GID99556.1"/>
    <property type="molecule type" value="Genomic_DNA"/>
</dbReference>
<dbReference type="InterPro" id="IPR052907">
    <property type="entry name" value="Beta-lactamase/esterase"/>
</dbReference>
<comment type="caution">
    <text evidence="2">The sequence shown here is derived from an EMBL/GenBank/DDBJ whole genome shotgun (WGS) entry which is preliminary data.</text>
</comment>
<dbReference type="PANTHER" id="PTHR43319:SF3">
    <property type="entry name" value="BETA-LACTAMASE-RELATED DOMAIN-CONTAINING PROTEIN"/>
    <property type="match status" value="1"/>
</dbReference>
<name>A0ABQ3YPS7_9ACTN</name>
<dbReference type="RefSeq" id="WP_203725079.1">
    <property type="nucleotide sequence ID" value="NZ_BAAATX010000023.1"/>
</dbReference>
<dbReference type="PANTHER" id="PTHR43319">
    <property type="entry name" value="BETA-LACTAMASE-RELATED"/>
    <property type="match status" value="1"/>
</dbReference>
<gene>
    <name evidence="2" type="ORF">Adu01nite_09070</name>
</gene>
<protein>
    <submittedName>
        <fullName evidence="2">Esterase</fullName>
    </submittedName>
</protein>
<dbReference type="Proteomes" id="UP000637628">
    <property type="component" value="Unassembled WGS sequence"/>
</dbReference>
<dbReference type="InterPro" id="IPR012338">
    <property type="entry name" value="Beta-lactam/transpept-like"/>
</dbReference>
<accession>A0ABQ3YPS7</accession>
<proteinExistence type="predicted"/>
<dbReference type="SUPFAM" id="SSF56601">
    <property type="entry name" value="beta-lactamase/transpeptidase-like"/>
    <property type="match status" value="1"/>
</dbReference>
<feature type="domain" description="Beta-lactamase-related" evidence="1">
    <location>
        <begin position="26"/>
        <end position="385"/>
    </location>
</feature>
<evidence type="ECO:0000259" key="1">
    <source>
        <dbReference type="Pfam" id="PF00144"/>
    </source>
</evidence>